<proteinExistence type="predicted"/>
<dbReference type="Proteomes" id="UP001321582">
    <property type="component" value="Chromosome"/>
</dbReference>
<name>A0AAU9DGX0_9FUSO</name>
<evidence type="ECO:0000313" key="1">
    <source>
        <dbReference type="EMBL" id="BDU49949.1"/>
    </source>
</evidence>
<evidence type="ECO:0008006" key="3">
    <source>
        <dbReference type="Google" id="ProtNLM"/>
    </source>
</evidence>
<keyword evidence="2" id="KW-1185">Reference proteome</keyword>
<evidence type="ECO:0000313" key="2">
    <source>
        <dbReference type="Proteomes" id="UP001321582"/>
    </source>
</evidence>
<reference evidence="1 2" key="1">
    <citation type="submission" date="2022-11" db="EMBL/GenBank/DDBJ databases">
        <title>Haliovirga abyssi gen. nov., sp. nov., a mesophilic fermentative bacterium isolated from the Iheya North hydrothermal field and the proposal of Haliovirgaceae fam. nov.</title>
        <authorList>
            <person name="Miyazaki U."/>
            <person name="Tame A."/>
            <person name="Miyazaki J."/>
            <person name="Takai K."/>
            <person name="Sawayama S."/>
            <person name="Kitajima M."/>
            <person name="Okamoto A."/>
            <person name="Nakagawa S."/>
        </authorList>
    </citation>
    <scope>NUCLEOTIDE SEQUENCE [LARGE SCALE GENOMIC DNA]</scope>
    <source>
        <strain evidence="1 2">IC12</strain>
    </source>
</reference>
<dbReference type="AlphaFoldDB" id="A0AAU9DGX0"/>
<organism evidence="1 2">
    <name type="scientific">Haliovirga abyssi</name>
    <dbReference type="NCBI Taxonomy" id="2996794"/>
    <lineage>
        <taxon>Bacteria</taxon>
        <taxon>Fusobacteriati</taxon>
        <taxon>Fusobacteriota</taxon>
        <taxon>Fusobacteriia</taxon>
        <taxon>Fusobacteriales</taxon>
        <taxon>Haliovirgaceae</taxon>
        <taxon>Haliovirga</taxon>
    </lineage>
</organism>
<protein>
    <recommendedName>
        <fullName evidence="3">Outer membrane protein beta-barrel domain-containing protein</fullName>
    </recommendedName>
</protein>
<dbReference type="KEGG" id="haby:HLVA_05180"/>
<accession>A0AAU9DGX0</accession>
<sequence>MKKILYILFFLIGTFAYSLEIGFGYKADSRNSLNTVVNGNVVGYSEQTDTADYKLSIEEIKRFRYFDLGIGVDVDFNEIGDVVNIPGYLIVRYGMLKKTNFSPYCYLNLGAVKVDSYKEPGIYTSCGYGITIFKRLEVEAFYDFILIERENDYSRKIEFGEETEYQIEHSKESIGIFIKYRL</sequence>
<dbReference type="EMBL" id="AP027059">
    <property type="protein sequence ID" value="BDU49949.1"/>
    <property type="molecule type" value="Genomic_DNA"/>
</dbReference>
<gene>
    <name evidence="1" type="ORF">HLVA_05180</name>
</gene>
<dbReference type="RefSeq" id="WP_307904888.1">
    <property type="nucleotide sequence ID" value="NZ_AP027059.1"/>
</dbReference>